<evidence type="ECO:0000256" key="5">
    <source>
        <dbReference type="SAM" id="MobiDB-lite"/>
    </source>
</evidence>
<accession>A0ABM7HVK9</accession>
<organism evidence="7 8">
    <name type="scientific">Mycolicibacterium mageritense</name>
    <name type="common">Mycobacterium mageritense</name>
    <dbReference type="NCBI Taxonomy" id="53462"/>
    <lineage>
        <taxon>Bacteria</taxon>
        <taxon>Bacillati</taxon>
        <taxon>Actinomycetota</taxon>
        <taxon>Actinomycetes</taxon>
        <taxon>Mycobacteriales</taxon>
        <taxon>Mycobacteriaceae</taxon>
        <taxon>Mycolicibacterium</taxon>
    </lineage>
</organism>
<evidence type="ECO:0000256" key="1">
    <source>
        <dbReference type="ARBA" id="ARBA00006639"/>
    </source>
</evidence>
<evidence type="ECO:0000313" key="7">
    <source>
        <dbReference type="EMBL" id="BBX34634.1"/>
    </source>
</evidence>
<evidence type="ECO:0000256" key="2">
    <source>
        <dbReference type="ARBA" id="ARBA00011402"/>
    </source>
</evidence>
<protein>
    <recommendedName>
        <fullName evidence="3">Bacterial proteasome activator</fullName>
    </recommendedName>
</protein>
<evidence type="ECO:0000313" key="8">
    <source>
        <dbReference type="Proteomes" id="UP000465622"/>
    </source>
</evidence>
<comment type="subunit">
    <text evidence="2">Forms a homooligomeric, either hexameric or heptameric, ring-like structure which stacks co-axially with the proteasomal alpha-rings.</text>
</comment>
<dbReference type="SUPFAM" id="SSF47413">
    <property type="entry name" value="lambda repressor-like DNA-binding domains"/>
    <property type="match status" value="1"/>
</dbReference>
<proteinExistence type="inferred from homology"/>
<reference evidence="7 8" key="1">
    <citation type="journal article" date="2019" name="Emerg. Microbes Infect.">
        <title>Comprehensive subspecies identification of 175 nontuberculous mycobacteria species based on 7547 genomic profiles.</title>
        <authorList>
            <person name="Matsumoto Y."/>
            <person name="Kinjo T."/>
            <person name="Motooka D."/>
            <person name="Nabeya D."/>
            <person name="Jung N."/>
            <person name="Uechi K."/>
            <person name="Horii T."/>
            <person name="Iida T."/>
            <person name="Fujita J."/>
            <person name="Nakamura S."/>
        </authorList>
    </citation>
    <scope>NUCLEOTIDE SEQUENCE [LARGE SCALE GENOMIC DNA]</scope>
    <source>
        <strain evidence="7 8">JCM 12375</strain>
    </source>
</reference>
<dbReference type="EMBL" id="AP022567">
    <property type="protein sequence ID" value="BBX34634.1"/>
    <property type="molecule type" value="Genomic_DNA"/>
</dbReference>
<dbReference type="Pfam" id="PF13744">
    <property type="entry name" value="HTH_37"/>
    <property type="match status" value="1"/>
</dbReference>
<comment type="similarity">
    <text evidence="1">Belongs to the Bpa family.</text>
</comment>
<dbReference type="RefSeq" id="WP_051578493.1">
    <property type="nucleotide sequence ID" value="NZ_AP022567.1"/>
</dbReference>
<name>A0ABM7HVK9_MYCME</name>
<evidence type="ECO:0000256" key="3">
    <source>
        <dbReference type="ARBA" id="ARBA00014831"/>
    </source>
</evidence>
<feature type="compositionally biased region" description="Low complexity" evidence="5">
    <location>
        <begin position="116"/>
        <end position="136"/>
    </location>
</feature>
<evidence type="ECO:0000256" key="4">
    <source>
        <dbReference type="ARBA" id="ARBA00022942"/>
    </source>
</evidence>
<dbReference type="InterPro" id="IPR019695">
    <property type="entry name" value="Proteasome_act"/>
</dbReference>
<feature type="domain" description="HigA2-like helix-turn-helix" evidence="6">
    <location>
        <begin position="159"/>
        <end position="227"/>
    </location>
</feature>
<dbReference type="Proteomes" id="UP000465622">
    <property type="component" value="Chromosome"/>
</dbReference>
<evidence type="ECO:0000259" key="6">
    <source>
        <dbReference type="Pfam" id="PF13744"/>
    </source>
</evidence>
<keyword evidence="4" id="KW-0647">Proteasome</keyword>
<dbReference type="InterPro" id="IPR010982">
    <property type="entry name" value="Lambda_DNA-bd_dom_sf"/>
</dbReference>
<dbReference type="InterPro" id="IPR039554">
    <property type="entry name" value="HigA2-like_HTH"/>
</dbReference>
<sequence length="245" mass="26116">MSSDTGSRSGRPTTTGTTSPPGTKIMRIATTATQLLDEIHAHPLDAASRDRLRVIDTHIVEELLADLTPDLRHELQTLAEPFTGHAEYTDTELRLAHAQLTGWLHGLLQPPHTGGADPHPAASTAAPAPQTPPASDRTPTDAVGPSTRPIDAAAPRPDRPANRAARRTLITAITRRITQQRLTAAQAAAALHLTGPQITQLYHANIDAFTLDDLLDLLPALGLTLQVTPEPDPVDETLRAAELPA</sequence>
<dbReference type="Gene3D" id="1.10.260.40">
    <property type="entry name" value="lambda repressor-like DNA-binding domains"/>
    <property type="match status" value="1"/>
</dbReference>
<gene>
    <name evidence="7" type="ORF">MMAGJ_39160</name>
</gene>
<keyword evidence="8" id="KW-1185">Reference proteome</keyword>
<feature type="region of interest" description="Disordered" evidence="5">
    <location>
        <begin position="106"/>
        <end position="164"/>
    </location>
</feature>
<feature type="region of interest" description="Disordered" evidence="5">
    <location>
        <begin position="1"/>
        <end position="23"/>
    </location>
</feature>
<dbReference type="Pfam" id="PF10759">
    <property type="entry name" value="BPA"/>
    <property type="match status" value="1"/>
</dbReference>